<protein>
    <recommendedName>
        <fullName evidence="3">F-box domain-containing protein</fullName>
    </recommendedName>
</protein>
<dbReference type="SUPFAM" id="SSF52047">
    <property type="entry name" value="RNI-like"/>
    <property type="match status" value="1"/>
</dbReference>
<proteinExistence type="predicted"/>
<dbReference type="InterPro" id="IPR032675">
    <property type="entry name" value="LRR_dom_sf"/>
</dbReference>
<evidence type="ECO:0000313" key="1">
    <source>
        <dbReference type="EMBL" id="KTB27748.1"/>
    </source>
</evidence>
<evidence type="ECO:0000313" key="2">
    <source>
        <dbReference type="Proteomes" id="UP000054988"/>
    </source>
</evidence>
<organism evidence="1 2">
    <name type="scientific">Moniliophthora roreri</name>
    <name type="common">Frosty pod rot fungus</name>
    <name type="synonym">Monilia roreri</name>
    <dbReference type="NCBI Taxonomy" id="221103"/>
    <lineage>
        <taxon>Eukaryota</taxon>
        <taxon>Fungi</taxon>
        <taxon>Dikarya</taxon>
        <taxon>Basidiomycota</taxon>
        <taxon>Agaricomycotina</taxon>
        <taxon>Agaricomycetes</taxon>
        <taxon>Agaricomycetidae</taxon>
        <taxon>Agaricales</taxon>
        <taxon>Marasmiineae</taxon>
        <taxon>Marasmiaceae</taxon>
        <taxon>Moniliophthora</taxon>
    </lineage>
</organism>
<dbReference type="AlphaFoldDB" id="A0A0W0EUG3"/>
<comment type="caution">
    <text evidence="1">The sequence shown here is derived from an EMBL/GenBank/DDBJ whole genome shotgun (WGS) entry which is preliminary data.</text>
</comment>
<gene>
    <name evidence="1" type="ORF">WG66_19668</name>
</gene>
<accession>A0A0W0EUG3</accession>
<dbReference type="EMBL" id="LATX01002520">
    <property type="protein sequence ID" value="KTB27748.1"/>
    <property type="molecule type" value="Genomic_DNA"/>
</dbReference>
<name>A0A0W0EUG3_MONRR</name>
<dbReference type="Proteomes" id="UP000054988">
    <property type="component" value="Unassembled WGS sequence"/>
</dbReference>
<reference evidence="1 2" key="1">
    <citation type="submission" date="2015-12" db="EMBL/GenBank/DDBJ databases">
        <title>Draft genome sequence of Moniliophthora roreri, the causal agent of frosty pod rot of cacao.</title>
        <authorList>
            <person name="Aime M.C."/>
            <person name="Diaz-Valderrama J.R."/>
            <person name="Kijpornyongpan T."/>
            <person name="Phillips-Mora W."/>
        </authorList>
    </citation>
    <scope>NUCLEOTIDE SEQUENCE [LARGE SCALE GENOMIC DNA]</scope>
    <source>
        <strain evidence="1 2">MCA 2952</strain>
    </source>
</reference>
<sequence length="478" mass="53499">MNGRAGRRNGLEDTPSSRLQQWIAVTHVCRDWRTKALEYPLLWSSPDFSLPLLAQEMISRAASVPLHIHVNLDNLGTTFASSVFLTALNHPAGIAALHIRTKYSCREMTSVFSLLAKPAPLLYSLGIHMDFPFSLPQPLLGGSAPRLRKMSLSCCQGSWNFSFLRTLTTLEIAGIDGIPRFATITELLEILRGMQRLEQLALQDCLPFEPEASNVTIRLPRLRLVRVSSTILACVGLLGHLSFPDSTEISVGCYYTDRDQAQGIAVLISWVKSLFQGSFGRKRIKYLVVGDESPNAVLEAGFETDEDATHGILPTFGTCSPYKPQLPFLRINVCWSSRVTPTSQIGSALSNIIQTLPLQELETLRVQRHWCDILTPSAFTDCFSKCPRLRNILIQGNVVDEFTKPLRATVKASGFPSLQNLYLSLVLRYDSHRLLKCLKLRSKGDMKLKQIVFKDCGMRDLGYYVDQIRPFVQDVQVI</sequence>
<dbReference type="Gene3D" id="3.80.10.10">
    <property type="entry name" value="Ribonuclease Inhibitor"/>
    <property type="match status" value="1"/>
</dbReference>
<evidence type="ECO:0008006" key="3">
    <source>
        <dbReference type="Google" id="ProtNLM"/>
    </source>
</evidence>